<keyword evidence="9" id="KW-1185">Reference proteome</keyword>
<dbReference type="RefSeq" id="WP_305993870.1">
    <property type="nucleotide sequence ID" value="NZ_JAVAMP010000016.1"/>
</dbReference>
<comment type="caution">
    <text evidence="8">The sequence shown here is derived from an EMBL/GenBank/DDBJ whole genome shotgun (WGS) entry which is preliminary data.</text>
</comment>
<dbReference type="InterPro" id="IPR050808">
    <property type="entry name" value="Phage_Integrase"/>
</dbReference>
<evidence type="ECO:0000256" key="5">
    <source>
        <dbReference type="PROSITE-ProRule" id="PRU01248"/>
    </source>
</evidence>
<dbReference type="InterPro" id="IPR044068">
    <property type="entry name" value="CB"/>
</dbReference>
<comment type="similarity">
    <text evidence="1">Belongs to the 'phage' integrase family.</text>
</comment>
<dbReference type="Pfam" id="PF00589">
    <property type="entry name" value="Phage_integrase"/>
    <property type="match status" value="1"/>
</dbReference>
<organism evidence="8 9">
    <name type="scientific">Chengkuizengella axinellae</name>
    <dbReference type="NCBI Taxonomy" id="3064388"/>
    <lineage>
        <taxon>Bacteria</taxon>
        <taxon>Bacillati</taxon>
        <taxon>Bacillota</taxon>
        <taxon>Bacilli</taxon>
        <taxon>Bacillales</taxon>
        <taxon>Paenibacillaceae</taxon>
        <taxon>Chengkuizengella</taxon>
    </lineage>
</organism>
<dbReference type="PANTHER" id="PTHR30629">
    <property type="entry name" value="PROPHAGE INTEGRASE"/>
    <property type="match status" value="1"/>
</dbReference>
<dbReference type="Pfam" id="PF14657">
    <property type="entry name" value="Arm-DNA-bind_4"/>
    <property type="match status" value="1"/>
</dbReference>
<gene>
    <name evidence="8" type="ORF">Q5Y73_20920</name>
</gene>
<dbReference type="PANTHER" id="PTHR30629:SF2">
    <property type="entry name" value="PROPHAGE INTEGRASE INTS-RELATED"/>
    <property type="match status" value="1"/>
</dbReference>
<evidence type="ECO:0000256" key="3">
    <source>
        <dbReference type="ARBA" id="ARBA00023125"/>
    </source>
</evidence>
<dbReference type="InterPro" id="IPR010998">
    <property type="entry name" value="Integrase_recombinase_N"/>
</dbReference>
<sequence>MASFQKRGKTWQYTISRMINGVSKPIRKSGFSTKKEAQIAATEVEADLQKGITPHLKPEPFDEYFAEWLKLYKKDVSKNTMSRYLNTLKTIQEHFKGVPIQNINKRTYQLFLNEYGLTRAKTTTKKINGHIRACIKDAIDEGIIHTDFTRRVVFSGSVQTKKADEKHLSYFDSKRLLNELQNNLDSLTHYLILLALTSGLRFSELLGLTRKDFDFEKNEISINKTWGHTKKMHVGFGKTKNEQSNRTIKMDAKTMDVFKKMFNNTPENLHGLIFYCPVSKYKIISNGAANKLLKTLLEKLNINPISIHGLRHTHASVLLYKKVSIYYISERLGHSAIETTLQHYAHIVKELREKDEKNTVKIFGDMVI</sequence>
<evidence type="ECO:0000259" key="7">
    <source>
        <dbReference type="PROSITE" id="PS51900"/>
    </source>
</evidence>
<feature type="domain" description="Tyr recombinase" evidence="6">
    <location>
        <begin position="163"/>
        <end position="361"/>
    </location>
</feature>
<dbReference type="CDD" id="cd01189">
    <property type="entry name" value="INT_ICEBs1_C_like"/>
    <property type="match status" value="1"/>
</dbReference>
<evidence type="ECO:0000259" key="6">
    <source>
        <dbReference type="PROSITE" id="PS51898"/>
    </source>
</evidence>
<reference evidence="8 9" key="1">
    <citation type="submission" date="2023-08" db="EMBL/GenBank/DDBJ databases">
        <authorList>
            <person name="Park J.-S."/>
        </authorList>
    </citation>
    <scope>NUCLEOTIDE SEQUENCE [LARGE SCALE GENOMIC DNA]</scope>
    <source>
        <strain evidence="8 9">2205SS18-9</strain>
    </source>
</reference>
<dbReference type="Proteomes" id="UP001231941">
    <property type="component" value="Unassembled WGS sequence"/>
</dbReference>
<dbReference type="PROSITE" id="PS51898">
    <property type="entry name" value="TYR_RECOMBINASE"/>
    <property type="match status" value="1"/>
</dbReference>
<dbReference type="Gene3D" id="1.10.150.130">
    <property type="match status" value="1"/>
</dbReference>
<keyword evidence="2" id="KW-0229">DNA integration</keyword>
<proteinExistence type="inferred from homology"/>
<dbReference type="InterPro" id="IPR004107">
    <property type="entry name" value="Integrase_SAM-like_N"/>
</dbReference>
<evidence type="ECO:0000313" key="8">
    <source>
        <dbReference type="EMBL" id="MDP5276561.1"/>
    </source>
</evidence>
<dbReference type="SUPFAM" id="SSF56349">
    <property type="entry name" value="DNA breaking-rejoining enzymes"/>
    <property type="match status" value="1"/>
</dbReference>
<dbReference type="InterPro" id="IPR028259">
    <property type="entry name" value="AP2-like_int_N"/>
</dbReference>
<dbReference type="InterPro" id="IPR011010">
    <property type="entry name" value="DNA_brk_join_enz"/>
</dbReference>
<evidence type="ECO:0000256" key="4">
    <source>
        <dbReference type="ARBA" id="ARBA00023172"/>
    </source>
</evidence>
<accession>A0ABT9J4N0</accession>
<keyword evidence="3 5" id="KW-0238">DNA-binding</keyword>
<dbReference type="InterPro" id="IPR013762">
    <property type="entry name" value="Integrase-like_cat_sf"/>
</dbReference>
<evidence type="ECO:0000256" key="2">
    <source>
        <dbReference type="ARBA" id="ARBA00022908"/>
    </source>
</evidence>
<dbReference type="PROSITE" id="PS51900">
    <property type="entry name" value="CB"/>
    <property type="match status" value="1"/>
</dbReference>
<feature type="domain" description="Core-binding (CB)" evidence="7">
    <location>
        <begin position="59"/>
        <end position="139"/>
    </location>
</feature>
<evidence type="ECO:0000313" key="9">
    <source>
        <dbReference type="Proteomes" id="UP001231941"/>
    </source>
</evidence>
<keyword evidence="4" id="KW-0233">DNA recombination</keyword>
<dbReference type="InterPro" id="IPR002104">
    <property type="entry name" value="Integrase_catalytic"/>
</dbReference>
<dbReference type="EMBL" id="JAVAMP010000016">
    <property type="protein sequence ID" value="MDP5276561.1"/>
    <property type="molecule type" value="Genomic_DNA"/>
</dbReference>
<dbReference type="Gene3D" id="1.10.443.10">
    <property type="entry name" value="Intergrase catalytic core"/>
    <property type="match status" value="1"/>
</dbReference>
<evidence type="ECO:0000256" key="1">
    <source>
        <dbReference type="ARBA" id="ARBA00008857"/>
    </source>
</evidence>
<protein>
    <submittedName>
        <fullName evidence="8">Tyrosine-type recombinase/integrase</fullName>
    </submittedName>
</protein>
<name>A0ABT9J4N0_9BACL</name>
<dbReference type="Pfam" id="PF14659">
    <property type="entry name" value="Phage_int_SAM_3"/>
    <property type="match status" value="1"/>
</dbReference>